<sequence>MLSGWERERAEKAAEAEGNLPPALGRHLEQLKQALPGTGGESSEGPGSAAELAFFQRAFPDRDIPLARIERARLDAKTLRGKGFPTGKGRPGTWVSVGPSNAVYPFFPLRDNTQYIPNEYAAGGRTTALAIAPVCAPGNCRLWAATSGGGVWRTDDALRAEPKWTYLSGVFEGNAVGSITVDPNDPSGNTIWVGTGEGNTCGSGCVAGKGLYRSADGGNTWSGPLGASVFNMRGVGTIAVKPGDSNTIYAGSGFAVTGHASSCCYGAGSAYRATIPGAPLWGLYKSTDGGATWAFIHNGAATTAECGTDNSAIASNATPCSPRGVRKVVFDPSNADTVYAASYARGVWRSNDAGATWTQIKASLDSTIATTRPDIAVTSLSNGKTRMYVGEGHTNAGGVYSRLFRSDDVASGSPTFVDLTSSDPANPGYGSFNYCTGQCWYDNFVVTPAGHPDVVYLGGSYQYSETGRISNGRGVVLSTDAGVSFTDMTMDSTDLVHPNAMHPDQHSLVVNPNNPYQSFEASDGGIVRASGEFSNASSNCDSRGLSPTRLSRCRQLLSRVPTLIESLNKGLTTLQFQSLSVSPFNPNLVQGGTQDNGTWQSTGSPTKWLNMMIGDGGQSGFDAANPHFRFHTYFGASPDVNFSDGATADWNWISDVFFTDVADPQLFYVPIISDPNVSGTMYVGATHVWRTKTHGLGTMTLAEFRLHCNEWTGDFAVPCGDWVQLGPTTLTDASLGDRSGGNVAAVERATSDTSTLWAATTTGRVFVSKNANAADAGAVSFVRIDSSAANDPGRFVTGIYIDPANANRAWISYSGFNGATPLTPGHVFEVTYNLGAGTATWTDRSYDLGDLPTTDVVRDDATGDLYASSDFGVFRLASGATSWTPAAPGMPNVSVAGLTIVPGARKLYAATHGLGAWLLNLPSP</sequence>
<keyword evidence="3" id="KW-0119">Carbohydrate metabolism</keyword>
<organism evidence="8 9">
    <name type="scientific">Candidatus Segetimicrobium genomatis</name>
    <dbReference type="NCBI Taxonomy" id="2569760"/>
    <lineage>
        <taxon>Bacteria</taxon>
        <taxon>Bacillati</taxon>
        <taxon>Candidatus Sysuimicrobiota</taxon>
        <taxon>Candidatus Sysuimicrobiia</taxon>
        <taxon>Candidatus Sysuimicrobiales</taxon>
        <taxon>Candidatus Segetimicrobiaceae</taxon>
        <taxon>Candidatus Segetimicrobium</taxon>
    </lineage>
</organism>
<evidence type="ECO:0000313" key="8">
    <source>
        <dbReference type="EMBL" id="TMI99280.1"/>
    </source>
</evidence>
<name>A0A537KUA5_9BACT</name>
<comment type="similarity">
    <text evidence="6">Belongs to the glycosyl hydrolase 74 family.</text>
</comment>
<comment type="caution">
    <text evidence="8">The sequence shown here is derived from an EMBL/GenBank/DDBJ whole genome shotgun (WGS) entry which is preliminary data.</text>
</comment>
<dbReference type="GO" id="GO:0010411">
    <property type="term" value="P:xyloglucan metabolic process"/>
    <property type="evidence" value="ECO:0007669"/>
    <property type="project" value="TreeGrafter"/>
</dbReference>
<keyword evidence="2" id="KW-0378">Hydrolase</keyword>
<keyword evidence="1" id="KW-0732">Signal</keyword>
<dbReference type="EMBL" id="VBAL01000139">
    <property type="protein sequence ID" value="TMI99280.1"/>
    <property type="molecule type" value="Genomic_DNA"/>
</dbReference>
<dbReference type="AlphaFoldDB" id="A0A537KUA5"/>
<dbReference type="SUPFAM" id="SSF110296">
    <property type="entry name" value="Oligoxyloglucan reducing end-specific cellobiohydrolase"/>
    <property type="match status" value="2"/>
</dbReference>
<gene>
    <name evidence="8" type="ORF">E6H01_11340</name>
</gene>
<dbReference type="Gene3D" id="2.130.10.10">
    <property type="entry name" value="YVTN repeat-like/Quinoprotein amine dehydrogenase"/>
    <property type="match status" value="1"/>
</dbReference>
<keyword evidence="4" id="KW-0326">Glycosidase</keyword>
<evidence type="ECO:0000256" key="1">
    <source>
        <dbReference type="ARBA" id="ARBA00022729"/>
    </source>
</evidence>
<evidence type="ECO:0000256" key="4">
    <source>
        <dbReference type="ARBA" id="ARBA00023295"/>
    </source>
</evidence>
<reference evidence="8 9" key="1">
    <citation type="journal article" date="2019" name="Nat. Microbiol.">
        <title>Mediterranean grassland soil C-N compound turnover is dependent on rainfall and depth, and is mediated by genomically divergent microorganisms.</title>
        <authorList>
            <person name="Diamond S."/>
            <person name="Andeer P.F."/>
            <person name="Li Z."/>
            <person name="Crits-Christoph A."/>
            <person name="Burstein D."/>
            <person name="Anantharaman K."/>
            <person name="Lane K.R."/>
            <person name="Thomas B.C."/>
            <person name="Pan C."/>
            <person name="Northen T.R."/>
            <person name="Banfield J.F."/>
        </authorList>
    </citation>
    <scope>NUCLEOTIDE SEQUENCE [LARGE SCALE GENOMIC DNA]</scope>
    <source>
        <strain evidence="8">NP_4</strain>
    </source>
</reference>
<dbReference type="PANTHER" id="PTHR43739:SF2">
    <property type="entry name" value="OLIGOXYLOGLUCAN-REDUCING END-SPECIFIC XYLOGLUCANASE-RELATED"/>
    <property type="match status" value="1"/>
</dbReference>
<evidence type="ECO:0000256" key="3">
    <source>
        <dbReference type="ARBA" id="ARBA00023277"/>
    </source>
</evidence>
<dbReference type="Proteomes" id="UP000319353">
    <property type="component" value="Unassembled WGS sequence"/>
</dbReference>
<accession>A0A537KUA5</accession>
<dbReference type="CDD" id="cd15482">
    <property type="entry name" value="Sialidase_non-viral"/>
    <property type="match status" value="1"/>
</dbReference>
<feature type="compositionally biased region" description="Basic and acidic residues" evidence="7">
    <location>
        <begin position="1"/>
        <end position="15"/>
    </location>
</feature>
<dbReference type="PANTHER" id="PTHR43739">
    <property type="entry name" value="XYLOGLUCANASE (EUROFUNG)"/>
    <property type="match status" value="1"/>
</dbReference>
<dbReference type="InterPro" id="IPR015943">
    <property type="entry name" value="WD40/YVTN_repeat-like_dom_sf"/>
</dbReference>
<evidence type="ECO:0000256" key="2">
    <source>
        <dbReference type="ARBA" id="ARBA00022801"/>
    </source>
</evidence>
<evidence type="ECO:0000256" key="5">
    <source>
        <dbReference type="ARBA" id="ARBA00023326"/>
    </source>
</evidence>
<dbReference type="GO" id="GO:0016798">
    <property type="term" value="F:hydrolase activity, acting on glycosyl bonds"/>
    <property type="evidence" value="ECO:0007669"/>
    <property type="project" value="UniProtKB-KW"/>
</dbReference>
<feature type="region of interest" description="Disordered" evidence="7">
    <location>
        <begin position="1"/>
        <end position="22"/>
    </location>
</feature>
<proteinExistence type="inferred from homology"/>
<evidence type="ECO:0000313" key="9">
    <source>
        <dbReference type="Proteomes" id="UP000319353"/>
    </source>
</evidence>
<dbReference type="InterPro" id="IPR052025">
    <property type="entry name" value="Xyloglucanase_GH74"/>
</dbReference>
<protein>
    <submittedName>
        <fullName evidence="8">Exo-alpha-sialidase</fullName>
    </submittedName>
</protein>
<evidence type="ECO:0000256" key="6">
    <source>
        <dbReference type="ARBA" id="ARBA00037986"/>
    </source>
</evidence>
<dbReference type="GO" id="GO:0000272">
    <property type="term" value="P:polysaccharide catabolic process"/>
    <property type="evidence" value="ECO:0007669"/>
    <property type="project" value="UniProtKB-KW"/>
</dbReference>
<evidence type="ECO:0000256" key="7">
    <source>
        <dbReference type="SAM" id="MobiDB-lite"/>
    </source>
</evidence>
<keyword evidence="5" id="KW-0624">Polysaccharide degradation</keyword>